<dbReference type="AlphaFoldDB" id="A0A5B7DTD2"/>
<comment type="caution">
    <text evidence="2">The sequence shown here is derived from an EMBL/GenBank/DDBJ whole genome shotgun (WGS) entry which is preliminary data.</text>
</comment>
<keyword evidence="1" id="KW-0472">Membrane</keyword>
<gene>
    <name evidence="2" type="ORF">E2C01_017779</name>
</gene>
<sequence length="77" mass="8569">MFALQISTVLHYNASRWVLRLRVRYEYYISLVTVTPTLLASLITADADMFPEVVMVVVVAVVVIGGGEGGRIRRTIT</sequence>
<organism evidence="2 3">
    <name type="scientific">Portunus trituberculatus</name>
    <name type="common">Swimming crab</name>
    <name type="synonym">Neptunus trituberculatus</name>
    <dbReference type="NCBI Taxonomy" id="210409"/>
    <lineage>
        <taxon>Eukaryota</taxon>
        <taxon>Metazoa</taxon>
        <taxon>Ecdysozoa</taxon>
        <taxon>Arthropoda</taxon>
        <taxon>Crustacea</taxon>
        <taxon>Multicrustacea</taxon>
        <taxon>Malacostraca</taxon>
        <taxon>Eumalacostraca</taxon>
        <taxon>Eucarida</taxon>
        <taxon>Decapoda</taxon>
        <taxon>Pleocyemata</taxon>
        <taxon>Brachyura</taxon>
        <taxon>Eubrachyura</taxon>
        <taxon>Portunoidea</taxon>
        <taxon>Portunidae</taxon>
        <taxon>Portuninae</taxon>
        <taxon>Portunus</taxon>
    </lineage>
</organism>
<keyword evidence="1" id="KW-1133">Transmembrane helix</keyword>
<protein>
    <submittedName>
        <fullName evidence="2">Uncharacterized protein</fullName>
    </submittedName>
</protein>
<proteinExistence type="predicted"/>
<feature type="transmembrane region" description="Helical" evidence="1">
    <location>
        <begin position="49"/>
        <end position="67"/>
    </location>
</feature>
<evidence type="ECO:0000256" key="1">
    <source>
        <dbReference type="SAM" id="Phobius"/>
    </source>
</evidence>
<keyword evidence="1" id="KW-0812">Transmembrane</keyword>
<dbReference type="EMBL" id="VSRR010001362">
    <property type="protein sequence ID" value="MPC24690.1"/>
    <property type="molecule type" value="Genomic_DNA"/>
</dbReference>
<dbReference type="Proteomes" id="UP000324222">
    <property type="component" value="Unassembled WGS sequence"/>
</dbReference>
<evidence type="ECO:0000313" key="2">
    <source>
        <dbReference type="EMBL" id="MPC24690.1"/>
    </source>
</evidence>
<feature type="transmembrane region" description="Helical" evidence="1">
    <location>
        <begin position="25"/>
        <end position="43"/>
    </location>
</feature>
<name>A0A5B7DTD2_PORTR</name>
<evidence type="ECO:0000313" key="3">
    <source>
        <dbReference type="Proteomes" id="UP000324222"/>
    </source>
</evidence>
<reference evidence="2 3" key="1">
    <citation type="submission" date="2019-05" db="EMBL/GenBank/DDBJ databases">
        <title>Another draft genome of Portunus trituberculatus and its Hox gene families provides insights of decapod evolution.</title>
        <authorList>
            <person name="Jeong J.-H."/>
            <person name="Song I."/>
            <person name="Kim S."/>
            <person name="Choi T."/>
            <person name="Kim D."/>
            <person name="Ryu S."/>
            <person name="Kim W."/>
        </authorList>
    </citation>
    <scope>NUCLEOTIDE SEQUENCE [LARGE SCALE GENOMIC DNA]</scope>
    <source>
        <tissue evidence="2">Muscle</tissue>
    </source>
</reference>
<accession>A0A5B7DTD2</accession>
<keyword evidence="3" id="KW-1185">Reference proteome</keyword>